<dbReference type="EMBL" id="JASAOG010000060">
    <property type="protein sequence ID" value="KAK0056633.1"/>
    <property type="molecule type" value="Genomic_DNA"/>
</dbReference>
<dbReference type="Pfam" id="PF11218">
    <property type="entry name" value="DUF3011"/>
    <property type="match status" value="1"/>
</dbReference>
<dbReference type="AlphaFoldDB" id="A0AAD8BM80"/>
<accession>A0AAD8BM80</accession>
<protein>
    <submittedName>
        <fullName evidence="2">Uncharacterized protein</fullName>
    </submittedName>
</protein>
<reference evidence="2" key="2">
    <citation type="submission" date="2023-04" db="EMBL/GenBank/DDBJ databases">
        <authorList>
            <person name="Bu L."/>
            <person name="Lu L."/>
            <person name="Laidemitt M.R."/>
            <person name="Zhang S.M."/>
            <person name="Mutuku M."/>
            <person name="Mkoji G."/>
            <person name="Steinauer M."/>
            <person name="Loker E.S."/>
        </authorList>
    </citation>
    <scope>NUCLEOTIDE SEQUENCE</scope>
    <source>
        <strain evidence="2">KasaAsao</strain>
        <tissue evidence="2">Whole Snail</tissue>
    </source>
</reference>
<organism evidence="2 3">
    <name type="scientific">Biomphalaria pfeifferi</name>
    <name type="common">Bloodfluke planorb</name>
    <name type="synonym">Freshwater snail</name>
    <dbReference type="NCBI Taxonomy" id="112525"/>
    <lineage>
        <taxon>Eukaryota</taxon>
        <taxon>Metazoa</taxon>
        <taxon>Spiralia</taxon>
        <taxon>Lophotrochozoa</taxon>
        <taxon>Mollusca</taxon>
        <taxon>Gastropoda</taxon>
        <taxon>Heterobranchia</taxon>
        <taxon>Euthyneura</taxon>
        <taxon>Panpulmonata</taxon>
        <taxon>Hygrophila</taxon>
        <taxon>Lymnaeoidea</taxon>
        <taxon>Planorbidae</taxon>
        <taxon>Biomphalaria</taxon>
    </lineage>
</organism>
<evidence type="ECO:0000313" key="3">
    <source>
        <dbReference type="Proteomes" id="UP001233172"/>
    </source>
</evidence>
<reference evidence="2" key="1">
    <citation type="journal article" date="2023" name="PLoS Negl. Trop. Dis.">
        <title>A genome sequence for Biomphalaria pfeifferi, the major vector snail for the human-infecting parasite Schistosoma mansoni.</title>
        <authorList>
            <person name="Bu L."/>
            <person name="Lu L."/>
            <person name="Laidemitt M.R."/>
            <person name="Zhang S.M."/>
            <person name="Mutuku M."/>
            <person name="Mkoji G."/>
            <person name="Steinauer M."/>
            <person name="Loker E.S."/>
        </authorList>
    </citation>
    <scope>NUCLEOTIDE SEQUENCE</scope>
    <source>
        <strain evidence="2">KasaAsao</strain>
    </source>
</reference>
<dbReference type="InterPro" id="IPR021381">
    <property type="entry name" value="DUF3011"/>
</dbReference>
<feature type="chain" id="PRO_5042120080" evidence="1">
    <location>
        <begin position="24"/>
        <end position="190"/>
    </location>
</feature>
<keyword evidence="1" id="KW-0732">Signal</keyword>
<sequence>MHLTSRVCFWFCLGITAVVVTHGHPPTRKVCFTKILNSHSKVSIKNKYDDQVNVTEVSVLQTYSKQKCILNWNYGFYGSHVYTKDCKAKLKVCYRKLIDLGCRVVTLSSTSHEPNKIVFKKGKIYKMELLRHLKDSKICKRGFSFGYLRNSAWSMKGCKAQFKVCIKKNFVSPKGCLDCEYFIWRTRAPF</sequence>
<feature type="signal peptide" evidence="1">
    <location>
        <begin position="1"/>
        <end position="23"/>
    </location>
</feature>
<evidence type="ECO:0000256" key="1">
    <source>
        <dbReference type="SAM" id="SignalP"/>
    </source>
</evidence>
<keyword evidence="3" id="KW-1185">Reference proteome</keyword>
<gene>
    <name evidence="2" type="ORF">Bpfe_013851</name>
</gene>
<dbReference type="Proteomes" id="UP001233172">
    <property type="component" value="Unassembled WGS sequence"/>
</dbReference>
<evidence type="ECO:0000313" key="2">
    <source>
        <dbReference type="EMBL" id="KAK0056633.1"/>
    </source>
</evidence>
<comment type="caution">
    <text evidence="2">The sequence shown here is derived from an EMBL/GenBank/DDBJ whole genome shotgun (WGS) entry which is preliminary data.</text>
</comment>
<name>A0AAD8BM80_BIOPF</name>
<proteinExistence type="predicted"/>